<dbReference type="EC" id="2.7.7.87" evidence="3"/>
<comment type="catalytic activity">
    <reaction evidence="6">
        <text>L-threonine + hydrogencarbonate + ATP = L-threonylcarbamoyladenylate + diphosphate + H2O</text>
        <dbReference type="Rhea" id="RHEA:36407"/>
        <dbReference type="ChEBI" id="CHEBI:15377"/>
        <dbReference type="ChEBI" id="CHEBI:17544"/>
        <dbReference type="ChEBI" id="CHEBI:30616"/>
        <dbReference type="ChEBI" id="CHEBI:33019"/>
        <dbReference type="ChEBI" id="CHEBI:57926"/>
        <dbReference type="ChEBI" id="CHEBI:73682"/>
        <dbReference type="EC" id="2.7.7.87"/>
    </reaction>
</comment>
<name>A0A1J4TA62_9BACT</name>
<evidence type="ECO:0000256" key="7">
    <source>
        <dbReference type="SAM" id="MobiDB-lite"/>
    </source>
</evidence>
<dbReference type="GO" id="GO:0003725">
    <property type="term" value="F:double-stranded RNA binding"/>
    <property type="evidence" value="ECO:0007669"/>
    <property type="project" value="InterPro"/>
</dbReference>
<evidence type="ECO:0000313" key="10">
    <source>
        <dbReference type="Proteomes" id="UP000183192"/>
    </source>
</evidence>
<dbReference type="NCBIfam" id="TIGR00057">
    <property type="entry name" value="L-threonylcarbamoyladenylate synthase"/>
    <property type="match status" value="1"/>
</dbReference>
<evidence type="ECO:0000256" key="3">
    <source>
        <dbReference type="ARBA" id="ARBA00012584"/>
    </source>
</evidence>
<evidence type="ECO:0000256" key="2">
    <source>
        <dbReference type="ARBA" id="ARBA00007663"/>
    </source>
</evidence>
<organism evidence="9 10">
    <name type="scientific">Candidatus Falkowbacteria bacterium CG1_02_37_44</name>
    <dbReference type="NCBI Taxonomy" id="1805146"/>
    <lineage>
        <taxon>Bacteria</taxon>
        <taxon>Candidatus Falkowiibacteriota</taxon>
    </lineage>
</organism>
<evidence type="ECO:0000256" key="4">
    <source>
        <dbReference type="ARBA" id="ARBA00022490"/>
    </source>
</evidence>
<accession>A0A1J4TA62</accession>
<gene>
    <name evidence="9" type="ORF">AUJ27_03020</name>
</gene>
<proteinExistence type="inferred from homology"/>
<dbReference type="PROSITE" id="PS51163">
    <property type="entry name" value="YRDC"/>
    <property type="match status" value="1"/>
</dbReference>
<keyword evidence="4" id="KW-0963">Cytoplasm</keyword>
<dbReference type="GO" id="GO:0006450">
    <property type="term" value="P:regulation of translational fidelity"/>
    <property type="evidence" value="ECO:0007669"/>
    <property type="project" value="TreeGrafter"/>
</dbReference>
<evidence type="ECO:0000256" key="5">
    <source>
        <dbReference type="ARBA" id="ARBA00022679"/>
    </source>
</evidence>
<dbReference type="GO" id="GO:0000049">
    <property type="term" value="F:tRNA binding"/>
    <property type="evidence" value="ECO:0007669"/>
    <property type="project" value="TreeGrafter"/>
</dbReference>
<evidence type="ECO:0000313" key="9">
    <source>
        <dbReference type="EMBL" id="OIO07111.1"/>
    </source>
</evidence>
<comment type="caution">
    <text evidence="9">The sequence shown here is derived from an EMBL/GenBank/DDBJ whole genome shotgun (WGS) entry which is preliminary data.</text>
</comment>
<comment type="similarity">
    <text evidence="2">Belongs to the SUA5 family.</text>
</comment>
<dbReference type="AlphaFoldDB" id="A0A1J4TA62"/>
<dbReference type="PANTHER" id="PTHR17490:SF10">
    <property type="entry name" value="THREONYLCARBAMOYL-AMP SYNTHASE"/>
    <property type="match status" value="1"/>
</dbReference>
<dbReference type="InterPro" id="IPR017945">
    <property type="entry name" value="DHBP_synth_RibB-like_a/b_dom"/>
</dbReference>
<dbReference type="PANTHER" id="PTHR17490">
    <property type="entry name" value="SUA5"/>
    <property type="match status" value="1"/>
</dbReference>
<dbReference type="InterPro" id="IPR050156">
    <property type="entry name" value="TC-AMP_synthase_SUA5"/>
</dbReference>
<evidence type="ECO:0000256" key="1">
    <source>
        <dbReference type="ARBA" id="ARBA00004496"/>
    </source>
</evidence>
<dbReference type="Gene3D" id="3.90.870.10">
    <property type="entry name" value="DHBP synthase"/>
    <property type="match status" value="1"/>
</dbReference>
<dbReference type="Pfam" id="PF01300">
    <property type="entry name" value="Sua5_yciO_yrdC"/>
    <property type="match status" value="1"/>
</dbReference>
<reference evidence="9 10" key="1">
    <citation type="journal article" date="2016" name="Environ. Microbiol.">
        <title>Genomic resolution of a cold subsurface aquifer community provides metabolic insights for novel microbes adapted to high CO concentrations.</title>
        <authorList>
            <person name="Probst A.J."/>
            <person name="Castelle C.J."/>
            <person name="Singh A."/>
            <person name="Brown C.T."/>
            <person name="Anantharaman K."/>
            <person name="Sharon I."/>
            <person name="Hug L.A."/>
            <person name="Burstein D."/>
            <person name="Emerson J.B."/>
            <person name="Thomas B.C."/>
            <person name="Banfield J.F."/>
        </authorList>
    </citation>
    <scope>NUCLEOTIDE SEQUENCE [LARGE SCALE GENOMIC DNA]</scope>
    <source>
        <strain evidence="9">CG1_02_37_44</strain>
    </source>
</reference>
<evidence type="ECO:0000256" key="6">
    <source>
        <dbReference type="ARBA" id="ARBA00048366"/>
    </source>
</evidence>
<dbReference type="SUPFAM" id="SSF55821">
    <property type="entry name" value="YrdC/RibB"/>
    <property type="match status" value="1"/>
</dbReference>
<evidence type="ECO:0000259" key="8">
    <source>
        <dbReference type="PROSITE" id="PS51163"/>
    </source>
</evidence>
<dbReference type="STRING" id="1805146.AUJ27_03020"/>
<feature type="domain" description="YrdC-like" evidence="8">
    <location>
        <begin position="36"/>
        <end position="265"/>
    </location>
</feature>
<dbReference type="InterPro" id="IPR006070">
    <property type="entry name" value="Sua5-like_dom"/>
</dbReference>
<dbReference type="Proteomes" id="UP000183192">
    <property type="component" value="Unassembled WGS sequence"/>
</dbReference>
<feature type="region of interest" description="Disordered" evidence="7">
    <location>
        <begin position="201"/>
        <end position="224"/>
    </location>
</feature>
<sequence>MTNKKKIPSFFYNLVMTKIYYIKMKKIKINLKKIKKTEIDLIVDYLNRGKVIAYPTDTIYGLGCLATNKKAINKIYRIKKRDKNLPLLILVSSLSMLKKYCYVSKKQEDYLSAWTSDVRAGHRMSRGKPVSFILKGRGLLSNELAKNSANLAIRLPKNDLLITILKKVNVPIVSTSLNISGKKNINNLDNLEKYFKNPPYPPCQGGRTNSPFASASRRRDGTPPIVRREKKTELPDLAVDAGKIINLPSKIIDIIDINNIKILRN</sequence>
<comment type="subcellular location">
    <subcellularLocation>
        <location evidence="1">Cytoplasm</location>
    </subcellularLocation>
</comment>
<dbReference type="EMBL" id="MNUU01000058">
    <property type="protein sequence ID" value="OIO07111.1"/>
    <property type="molecule type" value="Genomic_DNA"/>
</dbReference>
<keyword evidence="5" id="KW-0808">Transferase</keyword>
<protein>
    <recommendedName>
        <fullName evidence="3">L-threonylcarbamoyladenylate synthase</fullName>
        <ecNumber evidence="3">2.7.7.87</ecNumber>
    </recommendedName>
</protein>
<dbReference type="GO" id="GO:0005737">
    <property type="term" value="C:cytoplasm"/>
    <property type="evidence" value="ECO:0007669"/>
    <property type="project" value="UniProtKB-SubCell"/>
</dbReference>
<dbReference type="GO" id="GO:0061710">
    <property type="term" value="F:L-threonylcarbamoyladenylate synthase"/>
    <property type="evidence" value="ECO:0007669"/>
    <property type="project" value="UniProtKB-EC"/>
</dbReference>